<dbReference type="InterPro" id="IPR053198">
    <property type="entry name" value="Gynoecium_Dev_Regulator"/>
</dbReference>
<name>A0AA41VWD6_PAPNU</name>
<keyword evidence="3" id="KW-1185">Reference proteome</keyword>
<dbReference type="SUPFAM" id="SSF54277">
    <property type="entry name" value="CAD &amp; PB1 domains"/>
    <property type="match status" value="1"/>
</dbReference>
<dbReference type="CDD" id="cd06410">
    <property type="entry name" value="PB1_UP2"/>
    <property type="match status" value="1"/>
</dbReference>
<feature type="domain" description="PB1" evidence="1">
    <location>
        <begin position="41"/>
        <end position="129"/>
    </location>
</feature>
<reference evidence="2" key="1">
    <citation type="submission" date="2022-03" db="EMBL/GenBank/DDBJ databases">
        <title>A functionally conserved STORR gene fusion in Papaver species that diverged 16.8 million years ago.</title>
        <authorList>
            <person name="Catania T."/>
        </authorList>
    </citation>
    <scope>NUCLEOTIDE SEQUENCE</scope>
    <source>
        <strain evidence="2">S-191538</strain>
    </source>
</reference>
<evidence type="ECO:0000259" key="1">
    <source>
        <dbReference type="SMART" id="SM00666"/>
    </source>
</evidence>
<dbReference type="Pfam" id="PF00564">
    <property type="entry name" value="PB1"/>
    <property type="match status" value="1"/>
</dbReference>
<dbReference type="SMART" id="SM00666">
    <property type="entry name" value="PB1"/>
    <property type="match status" value="1"/>
</dbReference>
<dbReference type="PANTHER" id="PTHR31066:SF47">
    <property type="entry name" value="PB1 DOMAIN-CONTAINING PROTEIN"/>
    <property type="match status" value="1"/>
</dbReference>
<proteinExistence type="predicted"/>
<organism evidence="2 3">
    <name type="scientific">Papaver nudicaule</name>
    <name type="common">Iceland poppy</name>
    <dbReference type="NCBI Taxonomy" id="74823"/>
    <lineage>
        <taxon>Eukaryota</taxon>
        <taxon>Viridiplantae</taxon>
        <taxon>Streptophyta</taxon>
        <taxon>Embryophyta</taxon>
        <taxon>Tracheophyta</taxon>
        <taxon>Spermatophyta</taxon>
        <taxon>Magnoliopsida</taxon>
        <taxon>Ranunculales</taxon>
        <taxon>Papaveraceae</taxon>
        <taxon>Papaveroideae</taxon>
        <taxon>Papaver</taxon>
    </lineage>
</organism>
<comment type="caution">
    <text evidence="2">The sequence shown here is derived from an EMBL/GenBank/DDBJ whole genome shotgun (WGS) entry which is preliminary data.</text>
</comment>
<dbReference type="PANTHER" id="PTHR31066">
    <property type="entry name" value="OS05G0427100 PROTEIN-RELATED"/>
    <property type="match status" value="1"/>
</dbReference>
<protein>
    <recommendedName>
        <fullName evidence="1">PB1 domain-containing protein</fullName>
    </recommendedName>
</protein>
<gene>
    <name evidence="2" type="ORF">MKW94_012055</name>
</gene>
<evidence type="ECO:0000313" key="3">
    <source>
        <dbReference type="Proteomes" id="UP001177140"/>
    </source>
</evidence>
<dbReference type="Gene3D" id="3.10.20.90">
    <property type="entry name" value="Phosphatidylinositol 3-kinase Catalytic Subunit, Chain A, domain 1"/>
    <property type="match status" value="1"/>
</dbReference>
<dbReference type="AlphaFoldDB" id="A0AA41VWD6"/>
<dbReference type="EMBL" id="JAJJMA010307968">
    <property type="protein sequence ID" value="MCL7048755.1"/>
    <property type="molecule type" value="Genomic_DNA"/>
</dbReference>
<accession>A0AA41VWD6</accession>
<sequence>MAEEIVMAASAGVGGEETPLSSPKSKVKFLVSHGGKILPRLPDGHLKYVGGETRVVVVPRDIELTQKLNNLANGEMVLKYQVIPEDLDILVSVKCDEDLRHMLNEYDRWDVKSSESGGAPRLRAFLFPVNPLFIDTQNVPSNFDRVNIEQRYINAINGANSSVLRRSSSNGSRSIFSISSTASSPRSIQHEGYPFDTINHDYYASHSYQNNCNKGDMHRVNSSPSLHHYNQIYQATKPHHVYKSGAQHLVTAISADRHELGRFHQLDPCPIRYYTPNRQSRGRCSCIGYGDVDHCSVYKSGNVDL</sequence>
<evidence type="ECO:0000313" key="2">
    <source>
        <dbReference type="EMBL" id="MCL7048755.1"/>
    </source>
</evidence>
<dbReference type="Proteomes" id="UP001177140">
    <property type="component" value="Unassembled WGS sequence"/>
</dbReference>
<dbReference type="InterPro" id="IPR000270">
    <property type="entry name" value="PB1_dom"/>
</dbReference>